<name>A0A059AL47_EUCGR</name>
<dbReference type="PANTHER" id="PTHR31391">
    <property type="entry name" value="B3 DOMAIN-CONTAINING PROTEIN OS11G0197600-RELATED"/>
    <property type="match status" value="1"/>
</dbReference>
<reference evidence="7" key="1">
    <citation type="submission" date="2013-07" db="EMBL/GenBank/DDBJ databases">
        <title>The genome of Eucalyptus grandis.</title>
        <authorList>
            <person name="Schmutz J."/>
            <person name="Hayes R."/>
            <person name="Myburg A."/>
            <person name="Tuskan G."/>
            <person name="Grattapaglia D."/>
            <person name="Rokhsar D.S."/>
        </authorList>
    </citation>
    <scope>NUCLEOTIDE SEQUENCE</scope>
    <source>
        <tissue evidence="7">Leaf extractions</tissue>
    </source>
</reference>
<keyword evidence="2" id="KW-0805">Transcription regulation</keyword>
<dbReference type="SUPFAM" id="SSF101936">
    <property type="entry name" value="DNA-binding pseudobarrel domain"/>
    <property type="match status" value="1"/>
</dbReference>
<dbReference type="GO" id="GO:0005634">
    <property type="term" value="C:nucleus"/>
    <property type="evidence" value="ECO:0007669"/>
    <property type="project" value="UniProtKB-SubCell"/>
</dbReference>
<dbReference type="CDD" id="cd10017">
    <property type="entry name" value="B3_DNA"/>
    <property type="match status" value="1"/>
</dbReference>
<dbReference type="Pfam" id="PF02362">
    <property type="entry name" value="B3"/>
    <property type="match status" value="1"/>
</dbReference>
<dbReference type="InterPro" id="IPR015300">
    <property type="entry name" value="DNA-bd_pseudobarrel_sf"/>
</dbReference>
<evidence type="ECO:0000256" key="4">
    <source>
        <dbReference type="ARBA" id="ARBA00023163"/>
    </source>
</evidence>
<keyword evidence="4" id="KW-0804">Transcription</keyword>
<sequence length="78" mass="9029">MKNHIKESLVVEDSTFEFQGRSWTVKFFNYPNYYCGKFQSGWAMFASDNSLSAGDVCVFEMIKKTPLVFKVSIFRHTG</sequence>
<dbReference type="InterPro" id="IPR003340">
    <property type="entry name" value="B3_DNA-bd"/>
</dbReference>
<evidence type="ECO:0000313" key="7">
    <source>
        <dbReference type="EMBL" id="KCW54459.1"/>
    </source>
</evidence>
<organism evidence="7">
    <name type="scientific">Eucalyptus grandis</name>
    <name type="common">Flooded gum</name>
    <dbReference type="NCBI Taxonomy" id="71139"/>
    <lineage>
        <taxon>Eukaryota</taxon>
        <taxon>Viridiplantae</taxon>
        <taxon>Streptophyta</taxon>
        <taxon>Embryophyta</taxon>
        <taxon>Tracheophyta</taxon>
        <taxon>Spermatophyta</taxon>
        <taxon>Magnoliopsida</taxon>
        <taxon>eudicotyledons</taxon>
        <taxon>Gunneridae</taxon>
        <taxon>Pentapetalae</taxon>
        <taxon>rosids</taxon>
        <taxon>malvids</taxon>
        <taxon>Myrtales</taxon>
        <taxon>Myrtaceae</taxon>
        <taxon>Myrtoideae</taxon>
        <taxon>Eucalypteae</taxon>
        <taxon>Eucalyptus</taxon>
    </lineage>
</organism>
<dbReference type="PANTHER" id="PTHR31391:SF143">
    <property type="entry name" value="B3 DNA-BINDING DOMAIN PROTEIN"/>
    <property type="match status" value="1"/>
</dbReference>
<dbReference type="AlphaFoldDB" id="A0A059AL47"/>
<dbReference type="InterPro" id="IPR044837">
    <property type="entry name" value="REM16-like"/>
</dbReference>
<dbReference type="InParanoid" id="A0A059AL47"/>
<dbReference type="Gene3D" id="2.40.330.10">
    <property type="entry name" value="DNA-binding pseudobarrel domain"/>
    <property type="match status" value="1"/>
</dbReference>
<dbReference type="GO" id="GO:0003677">
    <property type="term" value="F:DNA binding"/>
    <property type="evidence" value="ECO:0007669"/>
    <property type="project" value="UniProtKB-KW"/>
</dbReference>
<gene>
    <name evidence="7" type="ORF">EUGRSUZ_I00407</name>
</gene>
<dbReference type="PROSITE" id="PS50863">
    <property type="entry name" value="B3"/>
    <property type="match status" value="1"/>
</dbReference>
<evidence type="ECO:0000256" key="3">
    <source>
        <dbReference type="ARBA" id="ARBA00023125"/>
    </source>
</evidence>
<dbReference type="Gramene" id="KCW54459">
    <property type="protein sequence ID" value="KCW54459"/>
    <property type="gene ID" value="EUGRSUZ_I00407"/>
</dbReference>
<evidence type="ECO:0000256" key="2">
    <source>
        <dbReference type="ARBA" id="ARBA00023015"/>
    </source>
</evidence>
<keyword evidence="5" id="KW-0539">Nucleus</keyword>
<proteinExistence type="predicted"/>
<feature type="domain" description="TF-B3" evidence="6">
    <location>
        <begin position="1"/>
        <end position="77"/>
    </location>
</feature>
<protein>
    <recommendedName>
        <fullName evidence="6">TF-B3 domain-containing protein</fullName>
    </recommendedName>
</protein>
<evidence type="ECO:0000259" key="6">
    <source>
        <dbReference type="PROSITE" id="PS50863"/>
    </source>
</evidence>
<dbReference type="EMBL" id="KK198761">
    <property type="protein sequence ID" value="KCW54459.1"/>
    <property type="molecule type" value="Genomic_DNA"/>
</dbReference>
<accession>A0A059AL47</accession>
<keyword evidence="3" id="KW-0238">DNA-binding</keyword>
<evidence type="ECO:0000256" key="5">
    <source>
        <dbReference type="ARBA" id="ARBA00023242"/>
    </source>
</evidence>
<evidence type="ECO:0000256" key="1">
    <source>
        <dbReference type="ARBA" id="ARBA00004123"/>
    </source>
</evidence>
<comment type="subcellular location">
    <subcellularLocation>
        <location evidence="1">Nucleus</location>
    </subcellularLocation>
</comment>